<feature type="compositionally biased region" description="Acidic residues" evidence="1">
    <location>
        <begin position="40"/>
        <end position="72"/>
    </location>
</feature>
<feature type="compositionally biased region" description="Low complexity" evidence="1">
    <location>
        <begin position="73"/>
        <end position="100"/>
    </location>
</feature>
<gene>
    <name evidence="3" type="ORF">BOX15_Mlig011708g1</name>
</gene>
<feature type="region of interest" description="Disordered" evidence="1">
    <location>
        <begin position="922"/>
        <end position="980"/>
    </location>
</feature>
<dbReference type="SUPFAM" id="SSF54001">
    <property type="entry name" value="Cysteine proteinases"/>
    <property type="match status" value="1"/>
</dbReference>
<evidence type="ECO:0000313" key="3">
    <source>
        <dbReference type="EMBL" id="PAA54285.1"/>
    </source>
</evidence>
<dbReference type="InterPro" id="IPR001394">
    <property type="entry name" value="Peptidase_C19_UCH"/>
</dbReference>
<dbReference type="EMBL" id="NIVC01002936">
    <property type="protein sequence ID" value="PAA54285.1"/>
    <property type="molecule type" value="Genomic_DNA"/>
</dbReference>
<keyword evidence="4" id="KW-1185">Reference proteome</keyword>
<feature type="compositionally biased region" description="Basic and acidic residues" evidence="1">
    <location>
        <begin position="1609"/>
        <end position="1619"/>
    </location>
</feature>
<dbReference type="GO" id="GO:0005829">
    <property type="term" value="C:cytosol"/>
    <property type="evidence" value="ECO:0007669"/>
    <property type="project" value="TreeGrafter"/>
</dbReference>
<feature type="compositionally biased region" description="Polar residues" evidence="1">
    <location>
        <begin position="2962"/>
        <end position="2980"/>
    </location>
</feature>
<dbReference type="GO" id="GO:0016579">
    <property type="term" value="P:protein deubiquitination"/>
    <property type="evidence" value="ECO:0007669"/>
    <property type="project" value="InterPro"/>
</dbReference>
<evidence type="ECO:0000256" key="1">
    <source>
        <dbReference type="SAM" id="MobiDB-lite"/>
    </source>
</evidence>
<dbReference type="PANTHER" id="PTHR24006:SF827">
    <property type="entry name" value="UBIQUITIN CARBOXYL-TERMINAL HYDROLASE 34"/>
    <property type="match status" value="1"/>
</dbReference>
<feature type="region of interest" description="Disordered" evidence="1">
    <location>
        <begin position="2962"/>
        <end position="2981"/>
    </location>
</feature>
<dbReference type="Gene3D" id="3.90.70.10">
    <property type="entry name" value="Cysteine proteinases"/>
    <property type="match status" value="1"/>
</dbReference>
<dbReference type="InterPro" id="IPR050164">
    <property type="entry name" value="Peptidase_C19"/>
</dbReference>
<reference evidence="3 4" key="1">
    <citation type="submission" date="2017-06" db="EMBL/GenBank/DDBJ databases">
        <title>A platform for efficient transgenesis in Macrostomum lignano, a flatworm model organism for stem cell research.</title>
        <authorList>
            <person name="Berezikov E."/>
        </authorList>
    </citation>
    <scope>NUCLEOTIDE SEQUENCE [LARGE SCALE GENOMIC DNA]</scope>
    <source>
        <strain evidence="3">DV1</strain>
        <tissue evidence="3">Whole organism</tissue>
    </source>
</reference>
<dbReference type="InterPro" id="IPR038765">
    <property type="entry name" value="Papain-like_cys_pep_sf"/>
</dbReference>
<feature type="region of interest" description="Disordered" evidence="1">
    <location>
        <begin position="1"/>
        <end position="153"/>
    </location>
</feature>
<evidence type="ECO:0000313" key="4">
    <source>
        <dbReference type="Proteomes" id="UP000215902"/>
    </source>
</evidence>
<feature type="compositionally biased region" description="Low complexity" evidence="1">
    <location>
        <begin position="1594"/>
        <end position="1608"/>
    </location>
</feature>
<dbReference type="InterPro" id="IPR028889">
    <property type="entry name" value="USP"/>
</dbReference>
<feature type="compositionally biased region" description="Low complexity" evidence="1">
    <location>
        <begin position="924"/>
        <end position="936"/>
    </location>
</feature>
<dbReference type="PANTHER" id="PTHR24006">
    <property type="entry name" value="UBIQUITIN CARBOXYL-TERMINAL HYDROLASE"/>
    <property type="match status" value="1"/>
</dbReference>
<dbReference type="InterPro" id="IPR021905">
    <property type="entry name" value="DUF3517"/>
</dbReference>
<dbReference type="OrthoDB" id="289038at2759"/>
<dbReference type="Proteomes" id="UP000215902">
    <property type="component" value="Unassembled WGS sequence"/>
</dbReference>
<feature type="compositionally biased region" description="Low complexity" evidence="1">
    <location>
        <begin position="2883"/>
        <end position="2894"/>
    </location>
</feature>
<feature type="region of interest" description="Disordered" evidence="1">
    <location>
        <begin position="2883"/>
        <end position="2905"/>
    </location>
</feature>
<feature type="region of interest" description="Disordered" evidence="1">
    <location>
        <begin position="524"/>
        <end position="555"/>
    </location>
</feature>
<feature type="compositionally biased region" description="Basic residues" evidence="1">
    <location>
        <begin position="121"/>
        <end position="142"/>
    </location>
</feature>
<dbReference type="GO" id="GO:0004843">
    <property type="term" value="F:cysteine-type deubiquitinase activity"/>
    <property type="evidence" value="ECO:0007669"/>
    <property type="project" value="InterPro"/>
</dbReference>
<feature type="non-terminal residue" evidence="3">
    <location>
        <position position="1"/>
    </location>
</feature>
<feature type="domain" description="USP" evidence="2">
    <location>
        <begin position="1363"/>
        <end position="1732"/>
    </location>
</feature>
<dbReference type="GO" id="GO:0005634">
    <property type="term" value="C:nucleus"/>
    <property type="evidence" value="ECO:0007669"/>
    <property type="project" value="TreeGrafter"/>
</dbReference>
<feature type="compositionally biased region" description="Basic residues" evidence="1">
    <location>
        <begin position="942"/>
        <end position="951"/>
    </location>
</feature>
<dbReference type="FunFam" id="3.90.70.10:FF:000022">
    <property type="entry name" value="Ubiquitin carboxyl-terminal hydrolase 24"/>
    <property type="match status" value="1"/>
</dbReference>
<dbReference type="PROSITE" id="PS00973">
    <property type="entry name" value="USP_2"/>
    <property type="match status" value="1"/>
</dbReference>
<dbReference type="SUPFAM" id="SSF48371">
    <property type="entry name" value="ARM repeat"/>
    <property type="match status" value="1"/>
</dbReference>
<proteinExistence type="predicted"/>
<accession>A0A267DYC9</accession>
<feature type="region of interest" description="Disordered" evidence="1">
    <location>
        <begin position="2445"/>
        <end position="2476"/>
    </location>
</feature>
<comment type="caution">
    <text evidence="3">The sequence shown here is derived from an EMBL/GenBank/DDBJ whole genome shotgun (WGS) entry which is preliminary data.</text>
</comment>
<dbReference type="STRING" id="282301.A0A267DYC9"/>
<sequence length="3016" mass="334446">EDEEEDNSSNASFYVGMPRGTPETGSSSSGRLSVKNMADFEGEEEEEEEEEDDEDEEEEDEEEEEEEDDGVEVDSASVVAAAAAAAAGNTSQKQQQQQQQLTAATGKSNATNSPVFSSSWHRPHHHHHQHHHRHTVHHHQQLQHHQQQQQQQADCLADRLNRVAEPGHCLLWDLCRDDSSAARLAEDHLFDEAQRLLFCLLCGADGRIRHRFVSAAVASLAEHRAPLVCVRLLAKLFRSFGAQAKEMLRWAVQDLHLADAIFSDMLWLRRDCDSEKAASASDAAPTPVTPDDALARLDLVFAFAQDLPLTAYQIDRLWHCLVAGQPAQLADVTLKWLFDLVWHDGLNAEAAARLELERLPSLGPRSLSPAGLQLYILLRQRRSGSIIDGVDQASVSDDACDADFLWDVALAAENSDVSIAASEHISKHLLHRLARDHYRLLSDRTAATAAAVTNSNAEERFVRHCLRVASEQLVESSNLSLQPSQLLALQRALVLLASHLKEFTKHWTFHLCLLRLQGRGLAPHRKLQQQQQHLPPSPPPQQQQQQPPTLLPSVSLMSPTLSAASSSAASVSLTISSPPPAPPPASSAASTLSSARIKQLSLTLLITQRQLRKLVLLTSSTMVAELRAEATHFYNECDEIYPQLGDNEQIDQSAPQMIRYERLFALRRGVLTLTELTLEMDLKTLQEIGLQDGCIVHVSSMWVRRDLSNSANSSEVLTNSPLLPPPRPELNPLLILSREENFSQLCFLLGPLVSVSEPPELALRAQILSRHLWEIICLLPTNTKLVDGVRQMAEIAGGDWSDLLPAGQPPMLLYGLQVVDLLCRPSFYQSRSSVDAATAAESAQQFRQNFCNNGGLNWLLTLFAGNKVDWISDKGQLSDWGVECLAFLLEVIYQFVVDADNSSSSADNPTTAQVDARVDEDAEPAAADALGKSRQASGGGSRAKRARRSHHSASAVEAATTGETTSSSSTATSSSPSSTTGSVVFLPLKRHLLVQAASTTTTHSSSIENLARTLMDIAARAAGATLLTPLSSGRVGLIRWSLTFLLSLAFSCREEIEPVLTASDSLCSWLQATVLDCLDGQTRREVVHKIVQLCSLRSTRGVSCRQFAQPLLICLLRFLPKAAAMKPAAEARVFGAGASGAGGSGGASVGCGAGTSSGGGVGIGASVDGKPDKADPFGPNCTEYFNLVTRLLDLQPQQQQQKQQQQLADVTNQVIQLLRARECHERHRCGQAFPIVTAESSASAAAAIHDEDEVLIGLLRLAQHLMQRCPQLKAGIHANFMRDVFDYLFALPSAQQRHLPKCKSTAARSNAIDLLVELAKGGNGENYLALVDWLQLQHTQHCHDPYGWDYWPQDEGRAACGYVGITNLGATCYMATCLQHLFMIPQAREALLQACNPVKHAEILAELKKLFAFLQESQRRALNPRGFCRVYSMNRQSLNTGEQKDMTEFFNDLIAKLEEMTPELKTAVKDLFCGVLTNSVVSQDCPHVRHTLEEFYCVRCEVHGVKNLYQSLDKLCVTDLLEGENMYRCSGCDCKVKAEKRVMFKKLPKILCLNTMRYTFDMVTMREEKVNSHFSFPMKLVMRDYMELSPTGTDAAESSSSPADQQQQQREEVVDKDDEMQQRLRAELPTVAEQEAQGFVYELIGVTVHTGTADGGHYYSYIRDRLSPSVGDADRWLWFNDSEVRPFDPSQIPVECFGGEVSSKAYDSMQDRFMDFSFERTNSAYMLFYEHVPQQPQQQQPSCLSSLPRRRFNFDLPPDLADAVWQDNKSYLQDRNIFNHMYFNFMFQVCAYLRNTVPSDDQVFFKTARLTCSFILETLVHAKEKLNLVQWIEIMDKMLILCPPVCDWFLATMAEDDWWLRQILVACPSPKMREIFSRFCLEVVNKVRQREPDQLSVNVTNFIRMLLNALEQRAMQQHCRHLDEYFTLLLRLSEGRLETAFMLENRAISRLVQFCLMSRSVSAAQQSASGLEGPAETDDELSLDIVSARHGQGHFEKLGEVVEFLLSRAASEPTAFPLSDEDRQAILPSILHQQQQQQQPHQVGTGHQVLFPFVSNFIKQCATGAGTRCAVQLVLSACRLDPSLYAEPLVVTLLQGLASQEGESFQNFVKVLTPLMDPGLRMATGTSNSLGEAGFAQLVMRYIWSAVQFGKSPAYCVEWLATQAMRNPVVQQHLLESREHWLPTHLVCHPNLKVRQATFILFTHLLPMRAQVRFHELSSARCKLAVVSPCTVSGSRGQCSVEQRALIADLLRLLLGCLTDIRQAGGAGGGGLDRAEHSCFAPYFNSMTLCLVSADEKRMVTPHLGELWDAFFPRTLSIEISNHGNKYAILNFLLTACTDCPENVTALLANAKVVNQICTNYILSDMEDSEVIFYNRCMLPAYYGLLRLLCLASPRFSANLCRHTNINWSLRFIAPYPTHYGPASEELLRLCEAILTGGRASRRTRENIDDTGAAADGADVGDRDNMDESQGGNDCDGMTEAFRVQTMTVLNVWEIGANQVAPLLRLCKVLLERDSDYVKFMELGNLPVLVDAMYTLHTMFFDSEGCFVYEEMLQLLCIINTCLRVGLDCIERHRDGLLRKAVFYESKGRRGLLDLPHKLLSLLSSFVVPDIRVAAIEALKNLVNIYQTDVTEQLVELLSNRHQAFHSTTAHIAHGLFFPRLQSPPTFQLNQQRQVKLPKPHFGMLLHPNMLESPRGANPAYDRKLDEFFMPYYQLVDRLARVSINAMQFTQETAHLCAMVAYEGASLHCSLFAKLWNEVVTLQDRSVPAQPPASPSGASAAAAAAAVAATVNAISGGSSGVGGSGETSRQSPLDTLMEDSYFTEYVAAVLTKELRCLVDRHIYAFMTHCFPKVYQCLTDMPDIRASLIDSVTQSAESLTSSVAKAASASAPSDSSHAEKTEHQQQLLSQVEGDVKACLLLLAVVSQQQQQQQESQHGNEALSHALEKIRSYLLLNQSADSASCSQTDSNTSSTEQSQQKHPISASLVRLVEKLIEQLQLFDLPSTTATDATTSIAD</sequence>
<evidence type="ECO:0000259" key="2">
    <source>
        <dbReference type="PROSITE" id="PS50235"/>
    </source>
</evidence>
<dbReference type="InterPro" id="IPR018200">
    <property type="entry name" value="USP_CS"/>
</dbReference>
<feature type="compositionally biased region" description="Low complexity" evidence="1">
    <location>
        <begin position="143"/>
        <end position="152"/>
    </location>
</feature>
<dbReference type="InterPro" id="IPR016024">
    <property type="entry name" value="ARM-type_fold"/>
</dbReference>
<dbReference type="Pfam" id="PF12030">
    <property type="entry name" value="DUF3517"/>
    <property type="match status" value="1"/>
</dbReference>
<name>A0A267DYC9_9PLAT</name>
<feature type="region of interest" description="Disordered" evidence="1">
    <location>
        <begin position="1590"/>
        <end position="1619"/>
    </location>
</feature>
<feature type="compositionally biased region" description="Polar residues" evidence="1">
    <location>
        <begin position="101"/>
        <end position="120"/>
    </location>
</feature>
<feature type="compositionally biased region" description="Low complexity" evidence="1">
    <location>
        <begin position="952"/>
        <end position="980"/>
    </location>
</feature>
<feature type="compositionally biased region" description="Low complexity" evidence="1">
    <location>
        <begin position="542"/>
        <end position="555"/>
    </location>
</feature>
<dbReference type="Pfam" id="PF00443">
    <property type="entry name" value="UCH"/>
    <property type="match status" value="1"/>
</dbReference>
<organism evidence="3 4">
    <name type="scientific">Macrostomum lignano</name>
    <dbReference type="NCBI Taxonomy" id="282301"/>
    <lineage>
        <taxon>Eukaryota</taxon>
        <taxon>Metazoa</taxon>
        <taxon>Spiralia</taxon>
        <taxon>Lophotrochozoa</taxon>
        <taxon>Platyhelminthes</taxon>
        <taxon>Rhabditophora</taxon>
        <taxon>Macrostomorpha</taxon>
        <taxon>Macrostomida</taxon>
        <taxon>Macrostomidae</taxon>
        <taxon>Macrostomum</taxon>
    </lineage>
</organism>
<protein>
    <recommendedName>
        <fullName evidence="2">USP domain-containing protein</fullName>
    </recommendedName>
</protein>
<dbReference type="PROSITE" id="PS50235">
    <property type="entry name" value="USP_3"/>
    <property type="match status" value="1"/>
</dbReference>
<dbReference type="CDD" id="cd02659">
    <property type="entry name" value="peptidase_C19C"/>
    <property type="match status" value="1"/>
</dbReference>